<name>A0A432WQA9_9GAMM</name>
<proteinExistence type="predicted"/>
<comment type="caution">
    <text evidence="2">The sequence shown here is derived from an EMBL/GenBank/DDBJ whole genome shotgun (WGS) entry which is preliminary data.</text>
</comment>
<evidence type="ECO:0000313" key="3">
    <source>
        <dbReference type="Proteomes" id="UP000286934"/>
    </source>
</evidence>
<evidence type="ECO:0000256" key="1">
    <source>
        <dbReference type="SAM" id="Phobius"/>
    </source>
</evidence>
<keyword evidence="1" id="KW-0812">Transmembrane</keyword>
<gene>
    <name evidence="2" type="ORF">CWE13_10665</name>
</gene>
<evidence type="ECO:0000313" key="2">
    <source>
        <dbReference type="EMBL" id="RUO35996.1"/>
    </source>
</evidence>
<dbReference type="AlphaFoldDB" id="A0A432WQA9"/>
<keyword evidence="1" id="KW-1133">Transmembrane helix</keyword>
<feature type="transmembrane region" description="Helical" evidence="1">
    <location>
        <begin position="6"/>
        <end position="25"/>
    </location>
</feature>
<dbReference type="Proteomes" id="UP000286934">
    <property type="component" value="Unassembled WGS sequence"/>
</dbReference>
<keyword evidence="1" id="KW-0472">Membrane</keyword>
<organism evidence="2 3">
    <name type="scientific">Aliidiomarina shirensis</name>
    <dbReference type="NCBI Taxonomy" id="1048642"/>
    <lineage>
        <taxon>Bacteria</taxon>
        <taxon>Pseudomonadati</taxon>
        <taxon>Pseudomonadota</taxon>
        <taxon>Gammaproteobacteria</taxon>
        <taxon>Alteromonadales</taxon>
        <taxon>Idiomarinaceae</taxon>
        <taxon>Aliidiomarina</taxon>
    </lineage>
</organism>
<keyword evidence="3" id="KW-1185">Reference proteome</keyword>
<evidence type="ECO:0008006" key="4">
    <source>
        <dbReference type="Google" id="ProtNLM"/>
    </source>
</evidence>
<dbReference type="EMBL" id="PIPP01000005">
    <property type="protein sequence ID" value="RUO35996.1"/>
    <property type="molecule type" value="Genomic_DNA"/>
</dbReference>
<accession>A0A432WQA9</accession>
<protein>
    <recommendedName>
        <fullName evidence="4">Cellulose biosynthesis protein BcsF</fullName>
    </recommendedName>
</protein>
<reference evidence="3" key="1">
    <citation type="journal article" date="2018" name="Front. Microbiol.">
        <title>Genome-Based Analysis Reveals the Taxonomy and Diversity of the Family Idiomarinaceae.</title>
        <authorList>
            <person name="Liu Y."/>
            <person name="Lai Q."/>
            <person name="Shao Z."/>
        </authorList>
    </citation>
    <scope>NUCLEOTIDE SEQUENCE [LARGE SCALE GENOMIC DNA]</scope>
    <source>
        <strain evidence="3">AIS</strain>
    </source>
</reference>
<sequence length="68" mass="8069">MPENLVIILITATFFFGLLVGYILARLRHAAKQSIFDWFSTNRYIRVYKPLKPKKMARNRPKDELNNE</sequence>